<evidence type="ECO:0000313" key="5">
    <source>
        <dbReference type="Proteomes" id="UP000237073"/>
    </source>
</evidence>
<dbReference type="Pfam" id="PF13410">
    <property type="entry name" value="GST_C_2"/>
    <property type="match status" value="1"/>
</dbReference>
<dbReference type="InterPro" id="IPR036249">
    <property type="entry name" value="Thioredoxin-like_sf"/>
</dbReference>
<dbReference type="Gene3D" id="1.20.1050.10">
    <property type="match status" value="1"/>
</dbReference>
<dbReference type="InterPro" id="IPR004045">
    <property type="entry name" value="Glutathione_S-Trfase_N"/>
</dbReference>
<dbReference type="SUPFAM" id="SSF47616">
    <property type="entry name" value="GST C-terminal domain-like"/>
    <property type="match status" value="1"/>
</dbReference>
<feature type="domain" description="GST N-terminal" evidence="1">
    <location>
        <begin position="1"/>
        <end position="87"/>
    </location>
</feature>
<dbReference type="Pfam" id="PF13409">
    <property type="entry name" value="GST_N_2"/>
    <property type="match status" value="1"/>
</dbReference>
<evidence type="ECO:0000313" key="4">
    <source>
        <dbReference type="EMBL" id="POP50941.1"/>
    </source>
</evidence>
<evidence type="ECO:0000259" key="2">
    <source>
        <dbReference type="PROSITE" id="PS50405"/>
    </source>
</evidence>
<dbReference type="NCBIfam" id="NF010579">
    <property type="entry name" value="PRK13972.1"/>
    <property type="match status" value="1"/>
</dbReference>
<dbReference type="SFLD" id="SFLDG01151">
    <property type="entry name" value="Main.2:_Nu-like"/>
    <property type="match status" value="1"/>
</dbReference>
<dbReference type="Gene3D" id="3.40.30.10">
    <property type="entry name" value="Glutaredoxin"/>
    <property type="match status" value="1"/>
</dbReference>
<evidence type="ECO:0000313" key="6">
    <source>
        <dbReference type="Proteomes" id="UP000247005"/>
    </source>
</evidence>
<dbReference type="CDD" id="cd03048">
    <property type="entry name" value="GST_N_Ure2p_like"/>
    <property type="match status" value="1"/>
</dbReference>
<name>A0A2P5GWN5_9ENTR</name>
<comment type="caution">
    <text evidence="4">The sequence shown here is derived from an EMBL/GenBank/DDBJ whole genome shotgun (WGS) entry which is preliminary data.</text>
</comment>
<sequence>MIDLYYAPTPNGHKITLFLEETGIDYQLIRVNISKGDQFRPDFLAISPNNKIPAIVDHHPADGGGPLSLFESGEILLYLAEKSGQLLSGELRERHTTLQWLFWQVGGLGPMLGQNHHFNHFAPQPVPYAIERYQVETQRLYNVLNKRLGHSPWLGGEHYSIADMACWPWVHSAQRQRIDLNNYPAVNNWYQRILHRPATEKALQLAQPV</sequence>
<dbReference type="Proteomes" id="UP000237073">
    <property type="component" value="Unassembled WGS sequence"/>
</dbReference>
<evidence type="ECO:0000259" key="1">
    <source>
        <dbReference type="PROSITE" id="PS50404"/>
    </source>
</evidence>
<dbReference type="GO" id="GO:0015036">
    <property type="term" value="F:disulfide oxidoreductase activity"/>
    <property type="evidence" value="ECO:0007669"/>
    <property type="project" value="TreeGrafter"/>
</dbReference>
<dbReference type="PROSITE" id="PS50405">
    <property type="entry name" value="GST_CTER"/>
    <property type="match status" value="1"/>
</dbReference>
<dbReference type="SFLD" id="SFLDG00358">
    <property type="entry name" value="Main_(cytGST)"/>
    <property type="match status" value="1"/>
</dbReference>
<evidence type="ECO:0000313" key="3">
    <source>
        <dbReference type="EMBL" id="POP47928.1"/>
    </source>
</evidence>
<gene>
    <name evidence="4" type="ORF">CHU32_01970</name>
    <name evidence="3" type="ORF">CHU33_01965</name>
</gene>
<dbReference type="PANTHER" id="PTHR44051">
    <property type="entry name" value="GLUTATHIONE S-TRANSFERASE-RELATED"/>
    <property type="match status" value="1"/>
</dbReference>
<dbReference type="CDD" id="cd10291">
    <property type="entry name" value="GST_C_YfcG_like"/>
    <property type="match status" value="1"/>
</dbReference>
<feature type="domain" description="GST C-terminal" evidence="2">
    <location>
        <begin position="90"/>
        <end position="209"/>
    </location>
</feature>
<dbReference type="RefSeq" id="WP_103674396.1">
    <property type="nucleotide sequence ID" value="NZ_PQGD01000001.1"/>
</dbReference>
<dbReference type="SFLD" id="SFLDS00019">
    <property type="entry name" value="Glutathione_Transferase_(cytos"/>
    <property type="match status" value="1"/>
</dbReference>
<dbReference type="EMBL" id="PQGE01000001">
    <property type="protein sequence ID" value="POP47928.1"/>
    <property type="molecule type" value="Genomic_DNA"/>
</dbReference>
<dbReference type="FunFam" id="3.40.30.10:FF:000046">
    <property type="entry name" value="GSH-dependent disulfide bond oxidoreductase"/>
    <property type="match status" value="1"/>
</dbReference>
<accession>A0A2P5GWN5</accession>
<dbReference type="InterPro" id="IPR040079">
    <property type="entry name" value="Glutathione_S-Trfase"/>
</dbReference>
<organism evidence="4 6">
    <name type="scientific">Superficieibacter electus</name>
    <dbReference type="NCBI Taxonomy" id="2022662"/>
    <lineage>
        <taxon>Bacteria</taxon>
        <taxon>Pseudomonadati</taxon>
        <taxon>Pseudomonadota</taxon>
        <taxon>Gammaproteobacteria</taxon>
        <taxon>Enterobacterales</taxon>
        <taxon>Enterobacteriaceae</taxon>
        <taxon>Superficieibacter</taxon>
    </lineage>
</organism>
<dbReference type="SUPFAM" id="SSF52833">
    <property type="entry name" value="Thioredoxin-like"/>
    <property type="match status" value="1"/>
</dbReference>
<dbReference type="Proteomes" id="UP000247005">
    <property type="component" value="Unassembled WGS sequence"/>
</dbReference>
<dbReference type="EMBL" id="PQGD01000001">
    <property type="protein sequence ID" value="POP50941.1"/>
    <property type="molecule type" value="Genomic_DNA"/>
</dbReference>
<proteinExistence type="predicted"/>
<protein>
    <submittedName>
        <fullName evidence="4">Thiol:disulfide oxidoreductase</fullName>
    </submittedName>
</protein>
<keyword evidence="5" id="KW-1185">Reference proteome</keyword>
<dbReference type="InterPro" id="IPR036282">
    <property type="entry name" value="Glutathione-S-Trfase_C_sf"/>
</dbReference>
<reference evidence="5 6" key="1">
    <citation type="submission" date="2018-01" db="EMBL/GenBank/DDBJ databases">
        <title>Superficieibacter electus gen. nov., sp. nov., an extended-spectrum beta-lactamase possessing member of the Enterobacteriaceae family, isolated from intensive care unit surfaces.</title>
        <authorList>
            <person name="Potter R.F."/>
            <person name="D'Souza A.W."/>
        </authorList>
    </citation>
    <scope>NUCLEOTIDE SEQUENCE [LARGE SCALE GENOMIC DNA]</scope>
    <source>
        <strain evidence="4 6">BP-1</strain>
        <strain evidence="3 5">BP-2</strain>
    </source>
</reference>
<dbReference type="PANTHER" id="PTHR44051:SF19">
    <property type="entry name" value="DISULFIDE-BOND OXIDOREDUCTASE YFCG"/>
    <property type="match status" value="1"/>
</dbReference>
<dbReference type="InterPro" id="IPR010987">
    <property type="entry name" value="Glutathione-S-Trfase_C-like"/>
</dbReference>
<dbReference type="PROSITE" id="PS50404">
    <property type="entry name" value="GST_NTER"/>
    <property type="match status" value="1"/>
</dbReference>
<dbReference type="AlphaFoldDB" id="A0A2P5GWN5"/>
<dbReference type="OrthoDB" id="9803562at2"/>